<dbReference type="GeneID" id="25908157"/>
<keyword evidence="6" id="KW-0408">Iron</keyword>
<proteinExistence type="inferred from homology"/>
<evidence type="ECO:0000256" key="12">
    <source>
        <dbReference type="SAM" id="SignalP"/>
    </source>
</evidence>
<evidence type="ECO:0000256" key="6">
    <source>
        <dbReference type="ARBA" id="ARBA00023004"/>
    </source>
</evidence>
<comment type="similarity">
    <text evidence="11">Belongs to the peroxidase family.</text>
</comment>
<dbReference type="SUPFAM" id="SSF48113">
    <property type="entry name" value="Heme-dependent peroxidases"/>
    <property type="match status" value="1"/>
</dbReference>
<gene>
    <name evidence="14" type="ORF">SARC_07653</name>
</gene>
<dbReference type="AlphaFoldDB" id="A0A0L0FT43"/>
<feature type="chain" id="PRO_5005538373" description="Cytochrome c peroxidase, mitochondrial" evidence="12">
    <location>
        <begin position="22"/>
        <end position="271"/>
    </location>
</feature>
<name>A0A0L0FT43_9EUKA</name>
<evidence type="ECO:0000256" key="9">
    <source>
        <dbReference type="ARBA" id="ARBA00040313"/>
    </source>
</evidence>
<dbReference type="CDD" id="cd00314">
    <property type="entry name" value="plant_peroxidase_like"/>
    <property type="match status" value="1"/>
</dbReference>
<dbReference type="GO" id="GO:0046872">
    <property type="term" value="F:metal ion binding"/>
    <property type="evidence" value="ECO:0007669"/>
    <property type="project" value="UniProtKB-KW"/>
</dbReference>
<evidence type="ECO:0000256" key="10">
    <source>
        <dbReference type="ARBA" id="ARBA00049265"/>
    </source>
</evidence>
<keyword evidence="15" id="KW-1185">Reference proteome</keyword>
<evidence type="ECO:0000256" key="5">
    <source>
        <dbReference type="ARBA" id="ARBA00023002"/>
    </source>
</evidence>
<comment type="catalytic activity">
    <reaction evidence="10">
        <text>2 Fe(II)-[cytochrome c] + H2O2 + 2 H(+) = 2 Fe(III)-[cytochrome c] + 2 H2O</text>
        <dbReference type="Rhea" id="RHEA:16581"/>
        <dbReference type="Rhea" id="RHEA-COMP:10350"/>
        <dbReference type="Rhea" id="RHEA-COMP:14399"/>
        <dbReference type="ChEBI" id="CHEBI:15377"/>
        <dbReference type="ChEBI" id="CHEBI:15378"/>
        <dbReference type="ChEBI" id="CHEBI:16240"/>
        <dbReference type="ChEBI" id="CHEBI:29033"/>
        <dbReference type="ChEBI" id="CHEBI:29034"/>
        <dbReference type="EC" id="1.11.1.5"/>
    </reaction>
</comment>
<dbReference type="GO" id="GO:0034599">
    <property type="term" value="P:cellular response to oxidative stress"/>
    <property type="evidence" value="ECO:0007669"/>
    <property type="project" value="InterPro"/>
</dbReference>
<dbReference type="PRINTS" id="PR00459">
    <property type="entry name" value="ASPEROXIDASE"/>
</dbReference>
<dbReference type="GO" id="GO:0005759">
    <property type="term" value="C:mitochondrial matrix"/>
    <property type="evidence" value="ECO:0007669"/>
    <property type="project" value="UniProtKB-SubCell"/>
</dbReference>
<dbReference type="PANTHER" id="PTHR31356">
    <property type="entry name" value="THYLAKOID LUMENAL 29 KDA PROTEIN, CHLOROPLASTIC-RELATED"/>
    <property type="match status" value="1"/>
</dbReference>
<evidence type="ECO:0000256" key="11">
    <source>
        <dbReference type="RuleBase" id="RU004241"/>
    </source>
</evidence>
<dbReference type="InterPro" id="IPR002016">
    <property type="entry name" value="Haem_peroxidase"/>
</dbReference>
<organism evidence="14 15">
    <name type="scientific">Sphaeroforma arctica JP610</name>
    <dbReference type="NCBI Taxonomy" id="667725"/>
    <lineage>
        <taxon>Eukaryota</taxon>
        <taxon>Ichthyosporea</taxon>
        <taxon>Ichthyophonida</taxon>
        <taxon>Sphaeroforma</taxon>
    </lineage>
</organism>
<keyword evidence="4" id="KW-0809">Transit peptide</keyword>
<dbReference type="GO" id="GO:0005758">
    <property type="term" value="C:mitochondrial intermembrane space"/>
    <property type="evidence" value="ECO:0007669"/>
    <property type="project" value="UniProtKB-SubCell"/>
</dbReference>
<dbReference type="GO" id="GO:0042744">
    <property type="term" value="P:hydrogen peroxide catabolic process"/>
    <property type="evidence" value="ECO:0007669"/>
    <property type="project" value="TreeGrafter"/>
</dbReference>
<keyword evidence="3" id="KW-0479">Metal-binding</keyword>
<reference evidence="14 15" key="1">
    <citation type="submission" date="2011-02" db="EMBL/GenBank/DDBJ databases">
        <title>The Genome Sequence of Sphaeroforma arctica JP610.</title>
        <authorList>
            <consortium name="The Broad Institute Genome Sequencing Platform"/>
            <person name="Russ C."/>
            <person name="Cuomo C."/>
            <person name="Young S.K."/>
            <person name="Zeng Q."/>
            <person name="Gargeya S."/>
            <person name="Alvarado L."/>
            <person name="Berlin A."/>
            <person name="Chapman S.B."/>
            <person name="Chen Z."/>
            <person name="Freedman E."/>
            <person name="Gellesch M."/>
            <person name="Goldberg J."/>
            <person name="Griggs A."/>
            <person name="Gujja S."/>
            <person name="Heilman E."/>
            <person name="Heiman D."/>
            <person name="Howarth C."/>
            <person name="Mehta T."/>
            <person name="Neiman D."/>
            <person name="Pearson M."/>
            <person name="Roberts A."/>
            <person name="Saif S."/>
            <person name="Shea T."/>
            <person name="Shenoy N."/>
            <person name="Sisk P."/>
            <person name="Stolte C."/>
            <person name="Sykes S."/>
            <person name="White J."/>
            <person name="Yandava C."/>
            <person name="Burger G."/>
            <person name="Gray M.W."/>
            <person name="Holland P.W.H."/>
            <person name="King N."/>
            <person name="Lang F.B.F."/>
            <person name="Roger A.J."/>
            <person name="Ruiz-Trillo I."/>
            <person name="Haas B."/>
            <person name="Nusbaum C."/>
            <person name="Birren B."/>
        </authorList>
    </citation>
    <scope>NUCLEOTIDE SEQUENCE [LARGE SCALE GENOMIC DNA]</scope>
    <source>
        <strain evidence="14 15">JP610</strain>
    </source>
</reference>
<keyword evidence="7" id="KW-0496">Mitochondrion</keyword>
<keyword evidence="12" id="KW-0732">Signal</keyword>
<evidence type="ECO:0000313" key="15">
    <source>
        <dbReference type="Proteomes" id="UP000054560"/>
    </source>
</evidence>
<dbReference type="OrthoDB" id="1970932at2759"/>
<dbReference type="STRING" id="667725.A0A0L0FT43"/>
<dbReference type="GO" id="GO:0020037">
    <property type="term" value="F:heme binding"/>
    <property type="evidence" value="ECO:0007669"/>
    <property type="project" value="InterPro"/>
</dbReference>
<dbReference type="Gene3D" id="1.10.520.10">
    <property type="match status" value="1"/>
</dbReference>
<dbReference type="InterPro" id="IPR044831">
    <property type="entry name" value="Ccp1-like"/>
</dbReference>
<comment type="subcellular location">
    <subcellularLocation>
        <location evidence="2">Mitochondrion intermembrane space</location>
    </subcellularLocation>
    <subcellularLocation>
        <location evidence="1">Mitochondrion matrix</location>
    </subcellularLocation>
</comment>
<evidence type="ECO:0000259" key="13">
    <source>
        <dbReference type="PROSITE" id="PS50873"/>
    </source>
</evidence>
<evidence type="ECO:0000256" key="3">
    <source>
        <dbReference type="ARBA" id="ARBA00022723"/>
    </source>
</evidence>
<protein>
    <recommendedName>
        <fullName evidence="9">Cytochrome c peroxidase, mitochondrial</fullName>
        <ecNumber evidence="8">1.11.1.5</ecNumber>
    </recommendedName>
</protein>
<dbReference type="eggNOG" id="ENOG502SQ3Z">
    <property type="taxonomic scope" value="Eukaryota"/>
</dbReference>
<dbReference type="PANTHER" id="PTHR31356:SF58">
    <property type="entry name" value="CYTOCHROME C PEROXIDASE, MITOCHONDRIAL"/>
    <property type="match status" value="1"/>
</dbReference>
<dbReference type="GO" id="GO:0000302">
    <property type="term" value="P:response to reactive oxygen species"/>
    <property type="evidence" value="ECO:0007669"/>
    <property type="project" value="TreeGrafter"/>
</dbReference>
<sequence>MTGTMRLKIVLILCCISAISGNDIYNQAWYSKLDSSKQAHYDNLTDDITSFLNGGDDSHRHDEYRGFGPVLLRTSFHAAGTFDHKFNKGGINGGTLQHNKVLEKSGNACIDIATDVIKVFARRNKISFADTTAIAGALALKSMDFPRMDLISVKGGRFDLDASHAGGPSDLPNAQVNPLQKFTDEYGFSTAEFVALIGGAHSLGAAHAVCTCYAGSFSDRPLSWAGPDFFRDLVDEEWTWYTLTTFDDDTITFTIGSEPDWPTGRGKREIQ</sequence>
<dbReference type="GO" id="GO:0004130">
    <property type="term" value="F:cytochrome-c peroxidase activity"/>
    <property type="evidence" value="ECO:0007669"/>
    <property type="project" value="UniProtKB-EC"/>
</dbReference>
<feature type="domain" description="Plant heme peroxidase family profile" evidence="13">
    <location>
        <begin position="106"/>
        <end position="207"/>
    </location>
</feature>
<feature type="signal peptide" evidence="12">
    <location>
        <begin position="1"/>
        <end position="21"/>
    </location>
</feature>
<dbReference type="InterPro" id="IPR010255">
    <property type="entry name" value="Haem_peroxidase_sf"/>
</dbReference>
<dbReference type="EMBL" id="KQ242215">
    <property type="protein sequence ID" value="KNC79970.1"/>
    <property type="molecule type" value="Genomic_DNA"/>
</dbReference>
<accession>A0A0L0FT43</accession>
<dbReference type="Proteomes" id="UP000054560">
    <property type="component" value="Unassembled WGS sequence"/>
</dbReference>
<dbReference type="Pfam" id="PF00141">
    <property type="entry name" value="peroxidase"/>
    <property type="match status" value="1"/>
</dbReference>
<evidence type="ECO:0000256" key="1">
    <source>
        <dbReference type="ARBA" id="ARBA00004305"/>
    </source>
</evidence>
<dbReference type="RefSeq" id="XP_014153872.1">
    <property type="nucleotide sequence ID" value="XM_014298397.1"/>
</dbReference>
<dbReference type="InterPro" id="IPR002207">
    <property type="entry name" value="Peroxidase_I"/>
</dbReference>
<dbReference type="Gene3D" id="1.10.420.10">
    <property type="entry name" value="Peroxidase, domain 2"/>
    <property type="match status" value="1"/>
</dbReference>
<evidence type="ECO:0000313" key="14">
    <source>
        <dbReference type="EMBL" id="KNC79970.1"/>
    </source>
</evidence>
<evidence type="ECO:0000256" key="2">
    <source>
        <dbReference type="ARBA" id="ARBA00004569"/>
    </source>
</evidence>
<dbReference type="PRINTS" id="PR00458">
    <property type="entry name" value="PEROXIDASE"/>
</dbReference>
<dbReference type="EC" id="1.11.1.5" evidence="8"/>
<evidence type="ECO:0000256" key="7">
    <source>
        <dbReference type="ARBA" id="ARBA00023128"/>
    </source>
</evidence>
<keyword evidence="5" id="KW-0560">Oxidoreductase</keyword>
<evidence type="ECO:0000256" key="8">
    <source>
        <dbReference type="ARBA" id="ARBA00039063"/>
    </source>
</evidence>
<evidence type="ECO:0000256" key="4">
    <source>
        <dbReference type="ARBA" id="ARBA00022946"/>
    </source>
</evidence>
<dbReference type="PROSITE" id="PS50873">
    <property type="entry name" value="PEROXIDASE_4"/>
    <property type="match status" value="1"/>
</dbReference>